<sequence>MDNCDLEKLSVSGGKLHPAFTPEVTDYKMTVESNVNKVTLDLTTSIVPFHCGAITLLPKVPDKNIKVTVNGEDSSKPVPLNFGDTVVEILVCSADGSNSQTYTLLVTRELLPMAVTFTDGKQQLDYECPVSLSAFYRPVSINNRSKVNPLTDCPLGDGWKVVELDLDGKMSDALVKCFFSYRGCDSVMKLSELGSHTLDCPHKPTGDLDAKVGDMLQYEDGESPLHSLDQAAVHYASAIRLNSRDPRLHFLLGVVLEEQHYATEMYGLQRKADRDRDDISDAKSASRQDDILAVCKLHGYVGTPTVQNQLQALDKEYQQLKEQGQSSKADYVQTLYIWLSKKTGKDSSAAVRDEENCVHRALMKYLDAWSLSPDSWEYNLHAGRLLLLQGKSREALQHLQSGLALRPSSCCTQQEQKASADTEKEAALFLQQGLEHFVSQRCSKSWVGQDPSDPLSSLSTQFLRGLLTLGQLQQKKTLSGKAMSAEQIYHTVAVLTAQSVSQCVCRGEVSGQLEWVLLDAQFALLQRLIQQDECQAKPGMEKQSLVAKRCQALTALIRLTSIANCQELMDMQERACQLAVVITPRDSHALCLLGLAQLSQYDNNPTSDRSKEAISDACLSFQASIELEDKTQSGEPLEQLLKQKWWQDRQEAEKVKAAKQSITPPAGVKGPSDTSAAKRGAKRGRGGTVQGRVAAAVTKAPAPAPPAPIRGGKAARPPAKTPAARGRAGAATKPDKSTKPHNNNIKAPLPASKSKLDCCPSAVETAEEPAVADRVVVSSRVNRRSHISRLGLARALSRTADTQDHAKQLYQEVISMAPRVHDAYIELVQLLEPTDPLAAVDVYCRFPLRPVSEQNFDDAFITGEIVRMLMTLEQYDHSQLGPNLVAHGKVMGLSCIEKYIDILDGKSMTQLLKSVYARIHDREEDDQDLQDFFKFKCWI</sequence>
<accession>A0ACB7EE16</accession>
<dbReference type="Proteomes" id="UP000805704">
    <property type="component" value="Chromosome 9"/>
</dbReference>
<evidence type="ECO:0000313" key="1">
    <source>
        <dbReference type="EMBL" id="KAG8000295.1"/>
    </source>
</evidence>
<reference evidence="1" key="1">
    <citation type="submission" date="2020-04" db="EMBL/GenBank/DDBJ databases">
        <title>A chromosome-scale assembly and high-density genetic map of the yellow drum (Nibea albiflora) genome.</title>
        <authorList>
            <person name="Xu D."/>
            <person name="Zhang W."/>
            <person name="Chen R."/>
            <person name="Tan P."/>
            <person name="Wang L."/>
            <person name="Song H."/>
            <person name="Tian L."/>
            <person name="Zhu Q."/>
            <person name="Wang B."/>
        </authorList>
    </citation>
    <scope>NUCLEOTIDE SEQUENCE</scope>
    <source>
        <strain evidence="1">ZJHYS-2018</strain>
    </source>
</reference>
<gene>
    <name evidence="1" type="ORF">GBF38_002527</name>
</gene>
<dbReference type="EMBL" id="CM024797">
    <property type="protein sequence ID" value="KAG8000295.1"/>
    <property type="molecule type" value="Genomic_DNA"/>
</dbReference>
<evidence type="ECO:0000313" key="2">
    <source>
        <dbReference type="Proteomes" id="UP000805704"/>
    </source>
</evidence>
<comment type="caution">
    <text evidence="1">The sequence shown here is derived from an EMBL/GenBank/DDBJ whole genome shotgun (WGS) entry which is preliminary data.</text>
</comment>
<proteinExistence type="predicted"/>
<keyword evidence="2" id="KW-1185">Reference proteome</keyword>
<name>A0ACB7EE16_NIBAL</name>
<protein>
    <submittedName>
        <fullName evidence="1">Uncharacterized protein</fullName>
    </submittedName>
</protein>
<organism evidence="1 2">
    <name type="scientific">Nibea albiflora</name>
    <name type="common">Yellow drum</name>
    <name type="synonym">Corvina albiflora</name>
    <dbReference type="NCBI Taxonomy" id="240163"/>
    <lineage>
        <taxon>Eukaryota</taxon>
        <taxon>Metazoa</taxon>
        <taxon>Chordata</taxon>
        <taxon>Craniata</taxon>
        <taxon>Vertebrata</taxon>
        <taxon>Euteleostomi</taxon>
        <taxon>Actinopterygii</taxon>
        <taxon>Neopterygii</taxon>
        <taxon>Teleostei</taxon>
        <taxon>Neoteleostei</taxon>
        <taxon>Acanthomorphata</taxon>
        <taxon>Eupercaria</taxon>
        <taxon>Sciaenidae</taxon>
        <taxon>Nibea</taxon>
    </lineage>
</organism>